<reference evidence="1" key="2">
    <citation type="journal article" date="2023" name="Science">
        <title>Genomic signatures of disease resistance in endangered staghorn corals.</title>
        <authorList>
            <person name="Vollmer S.V."/>
            <person name="Selwyn J.D."/>
            <person name="Despard B.A."/>
            <person name="Roesel C.L."/>
        </authorList>
    </citation>
    <scope>NUCLEOTIDE SEQUENCE</scope>
    <source>
        <strain evidence="1">K2</strain>
    </source>
</reference>
<reference evidence="1" key="1">
    <citation type="journal article" date="2023" name="G3 (Bethesda)">
        <title>Whole genome assembly and annotation of the endangered Caribbean coral Acropora cervicornis.</title>
        <authorList>
            <person name="Selwyn J.D."/>
            <person name="Vollmer S.V."/>
        </authorList>
    </citation>
    <scope>NUCLEOTIDE SEQUENCE</scope>
    <source>
        <strain evidence="1">K2</strain>
    </source>
</reference>
<dbReference type="EMBL" id="JARQWQ010000026">
    <property type="protein sequence ID" value="KAK2563309.1"/>
    <property type="molecule type" value="Genomic_DNA"/>
</dbReference>
<protein>
    <submittedName>
        <fullName evidence="1">Uncharacterized protein</fullName>
    </submittedName>
</protein>
<evidence type="ECO:0000313" key="1">
    <source>
        <dbReference type="EMBL" id="KAK2563309.1"/>
    </source>
</evidence>
<keyword evidence="2" id="KW-1185">Reference proteome</keyword>
<comment type="caution">
    <text evidence="1">The sequence shown here is derived from an EMBL/GenBank/DDBJ whole genome shotgun (WGS) entry which is preliminary data.</text>
</comment>
<dbReference type="Proteomes" id="UP001249851">
    <property type="component" value="Unassembled WGS sequence"/>
</dbReference>
<sequence length="8" mass="939">MEQMVKCA</sequence>
<gene>
    <name evidence="1" type="ORF">P5673_013681</name>
</gene>
<accession>A0AAD9QL56</accession>
<evidence type="ECO:0000313" key="2">
    <source>
        <dbReference type="Proteomes" id="UP001249851"/>
    </source>
</evidence>
<organism evidence="1 2">
    <name type="scientific">Acropora cervicornis</name>
    <name type="common">Staghorn coral</name>
    <dbReference type="NCBI Taxonomy" id="6130"/>
    <lineage>
        <taxon>Eukaryota</taxon>
        <taxon>Metazoa</taxon>
        <taxon>Cnidaria</taxon>
        <taxon>Anthozoa</taxon>
        <taxon>Hexacorallia</taxon>
        <taxon>Scleractinia</taxon>
        <taxon>Astrocoeniina</taxon>
        <taxon>Acroporidae</taxon>
        <taxon>Acropora</taxon>
    </lineage>
</organism>
<name>A0AAD9QL56_ACRCE</name>
<proteinExistence type="predicted"/>